<comment type="subcellular location">
    <subcellularLocation>
        <location evidence="1">Cell membrane</location>
        <topology evidence="1">Multi-pass membrane protein</topology>
    </subcellularLocation>
</comment>
<dbReference type="GO" id="GO:0005886">
    <property type="term" value="C:plasma membrane"/>
    <property type="evidence" value="ECO:0007669"/>
    <property type="project" value="UniProtKB-SubCell"/>
</dbReference>
<keyword evidence="6 11" id="KW-1133">Transmembrane helix</keyword>
<keyword evidence="2" id="KW-0813">Transport</keyword>
<dbReference type="GO" id="GO:0015421">
    <property type="term" value="F:ABC-type oligopeptide transporter activity"/>
    <property type="evidence" value="ECO:0007669"/>
    <property type="project" value="TreeGrafter"/>
</dbReference>
<dbReference type="Pfam" id="PF00005">
    <property type="entry name" value="ABC_tran"/>
    <property type="match status" value="1"/>
</dbReference>
<evidence type="ECO:0000256" key="3">
    <source>
        <dbReference type="ARBA" id="ARBA00022692"/>
    </source>
</evidence>
<dbReference type="InterPro" id="IPR003593">
    <property type="entry name" value="AAA+_ATPase"/>
</dbReference>
<dbReference type="InterPro" id="IPR017871">
    <property type="entry name" value="ABC_transporter-like_CS"/>
</dbReference>
<feature type="transmembrane region" description="Helical" evidence="11">
    <location>
        <begin position="238"/>
        <end position="258"/>
    </location>
</feature>
<feature type="transmembrane region" description="Helical" evidence="11">
    <location>
        <begin position="12"/>
        <end position="33"/>
    </location>
</feature>
<evidence type="ECO:0000256" key="6">
    <source>
        <dbReference type="ARBA" id="ARBA00022989"/>
    </source>
</evidence>
<dbReference type="AlphaFoldDB" id="A0A6J4RBR5"/>
<evidence type="ECO:0000256" key="1">
    <source>
        <dbReference type="ARBA" id="ARBA00004651"/>
    </source>
</evidence>
<dbReference type="InterPro" id="IPR027417">
    <property type="entry name" value="P-loop_NTPase"/>
</dbReference>
<name>A0A6J4RBR5_9ACTN</name>
<dbReference type="PROSITE" id="PS50929">
    <property type="entry name" value="ABC_TM1F"/>
    <property type="match status" value="1"/>
</dbReference>
<comment type="function">
    <text evidence="8">ABC transporter involved in fatty acid import. Transmembrane domains (TMD) form a pore in the membrane and the ATP-binding domain (NBD) is responsible for energy generation.</text>
</comment>
<evidence type="ECO:0000256" key="5">
    <source>
        <dbReference type="ARBA" id="ARBA00022840"/>
    </source>
</evidence>
<dbReference type="EMBL" id="CADCVF010000068">
    <property type="protein sequence ID" value="CAA9464648.1"/>
    <property type="molecule type" value="Genomic_DNA"/>
</dbReference>
<keyword evidence="4" id="KW-0547">Nucleotide-binding</keyword>
<feature type="transmembrane region" description="Helical" evidence="11">
    <location>
        <begin position="135"/>
        <end position="152"/>
    </location>
</feature>
<keyword evidence="5 14" id="KW-0067">ATP-binding</keyword>
<dbReference type="InterPro" id="IPR039421">
    <property type="entry name" value="Type_1_exporter"/>
</dbReference>
<gene>
    <name evidence="14" type="ORF">AVDCRST_MAG58-3276</name>
</gene>
<dbReference type="PROSITE" id="PS00211">
    <property type="entry name" value="ABC_TRANSPORTER_1"/>
    <property type="match status" value="1"/>
</dbReference>
<feature type="domain" description="ABC transporter" evidence="12">
    <location>
        <begin position="333"/>
        <end position="567"/>
    </location>
</feature>
<dbReference type="PANTHER" id="PTHR43394:SF1">
    <property type="entry name" value="ATP-BINDING CASSETTE SUB-FAMILY B MEMBER 10, MITOCHONDRIAL"/>
    <property type="match status" value="1"/>
</dbReference>
<evidence type="ECO:0000313" key="14">
    <source>
        <dbReference type="EMBL" id="CAA9464648.1"/>
    </source>
</evidence>
<feature type="transmembrane region" description="Helical" evidence="11">
    <location>
        <begin position="264"/>
        <end position="284"/>
    </location>
</feature>
<keyword evidence="7 11" id="KW-0472">Membrane</keyword>
<dbReference type="Gene3D" id="1.20.1560.10">
    <property type="entry name" value="ABC transporter type 1, transmembrane domain"/>
    <property type="match status" value="1"/>
</dbReference>
<evidence type="ECO:0000256" key="9">
    <source>
        <dbReference type="ARBA" id="ARBA00061644"/>
    </source>
</evidence>
<evidence type="ECO:0000259" key="12">
    <source>
        <dbReference type="PROSITE" id="PS50893"/>
    </source>
</evidence>
<dbReference type="GO" id="GO:0005524">
    <property type="term" value="F:ATP binding"/>
    <property type="evidence" value="ECO:0007669"/>
    <property type="project" value="UniProtKB-KW"/>
</dbReference>
<proteinExistence type="inferred from homology"/>
<dbReference type="SMART" id="SM00382">
    <property type="entry name" value="AAA"/>
    <property type="match status" value="1"/>
</dbReference>
<organism evidence="14">
    <name type="scientific">uncultured Rubrobacteraceae bacterium</name>
    <dbReference type="NCBI Taxonomy" id="349277"/>
    <lineage>
        <taxon>Bacteria</taxon>
        <taxon>Bacillati</taxon>
        <taxon>Actinomycetota</taxon>
        <taxon>Rubrobacteria</taxon>
        <taxon>Rubrobacterales</taxon>
        <taxon>Rubrobacteraceae</taxon>
        <taxon>environmental samples</taxon>
    </lineage>
</organism>
<evidence type="ECO:0000256" key="8">
    <source>
        <dbReference type="ARBA" id="ARBA00055053"/>
    </source>
</evidence>
<keyword evidence="3 11" id="KW-0812">Transmembrane</keyword>
<feature type="domain" description="ABC transmembrane type-1" evidence="13">
    <location>
        <begin position="13"/>
        <end position="299"/>
    </location>
</feature>
<reference evidence="14" key="1">
    <citation type="submission" date="2020-02" db="EMBL/GenBank/DDBJ databases">
        <authorList>
            <person name="Meier V. D."/>
        </authorList>
    </citation>
    <scope>NUCLEOTIDE SEQUENCE</scope>
    <source>
        <strain evidence="14">AVDCRST_MAG58</strain>
    </source>
</reference>
<protein>
    <recommendedName>
        <fullName evidence="10">Fatty acid ABC transporter ATP-binding/permease protein</fullName>
    </recommendedName>
</protein>
<dbReference type="InterPro" id="IPR003439">
    <property type="entry name" value="ABC_transporter-like_ATP-bd"/>
</dbReference>
<evidence type="ECO:0000256" key="10">
    <source>
        <dbReference type="ARBA" id="ARBA00071747"/>
    </source>
</evidence>
<evidence type="ECO:0000256" key="11">
    <source>
        <dbReference type="SAM" id="Phobius"/>
    </source>
</evidence>
<dbReference type="SUPFAM" id="SSF90123">
    <property type="entry name" value="ABC transporter transmembrane region"/>
    <property type="match status" value="1"/>
</dbReference>
<evidence type="ECO:0000259" key="13">
    <source>
        <dbReference type="PROSITE" id="PS50929"/>
    </source>
</evidence>
<dbReference type="GO" id="GO:0016887">
    <property type="term" value="F:ATP hydrolysis activity"/>
    <property type="evidence" value="ECO:0007669"/>
    <property type="project" value="InterPro"/>
</dbReference>
<accession>A0A6J4RBR5</accession>
<dbReference type="PROSITE" id="PS50893">
    <property type="entry name" value="ABC_TRANSPORTER_2"/>
    <property type="match status" value="1"/>
</dbReference>
<dbReference type="Pfam" id="PF00664">
    <property type="entry name" value="ABC_membrane"/>
    <property type="match status" value="1"/>
</dbReference>
<dbReference type="CDD" id="cd18778">
    <property type="entry name" value="ABC_6TM_exporter_like"/>
    <property type="match status" value="1"/>
</dbReference>
<feature type="transmembrane region" description="Helical" evidence="11">
    <location>
        <begin position="53"/>
        <end position="78"/>
    </location>
</feature>
<comment type="similarity">
    <text evidence="9">Belongs to the ABC transporter superfamily. Lipid exporter (TC 3.A.1.106) family.</text>
</comment>
<evidence type="ECO:0000256" key="2">
    <source>
        <dbReference type="ARBA" id="ARBA00022448"/>
    </source>
</evidence>
<dbReference type="InterPro" id="IPR036640">
    <property type="entry name" value="ABC1_TM_sf"/>
</dbReference>
<evidence type="ECO:0000256" key="4">
    <source>
        <dbReference type="ARBA" id="ARBA00022741"/>
    </source>
</evidence>
<dbReference type="SUPFAM" id="SSF52540">
    <property type="entry name" value="P-loop containing nucleoside triphosphate hydrolases"/>
    <property type="match status" value="1"/>
</dbReference>
<evidence type="ECO:0000256" key="7">
    <source>
        <dbReference type="ARBA" id="ARBA00023136"/>
    </source>
</evidence>
<dbReference type="InterPro" id="IPR011527">
    <property type="entry name" value="ABC1_TM_dom"/>
</dbReference>
<dbReference type="PANTHER" id="PTHR43394">
    <property type="entry name" value="ATP-DEPENDENT PERMEASE MDL1, MITOCHONDRIAL"/>
    <property type="match status" value="1"/>
</dbReference>
<feature type="transmembrane region" description="Helical" evidence="11">
    <location>
        <begin position="158"/>
        <end position="176"/>
    </location>
</feature>
<sequence>MLPFLKPHRLHVAVVFLCAVGATATNLAGPWFIRSLIGLLEGGEGWSAVGQEISWLVLALVGAFVFRAGFVFLVGYLAHIVAWNFVSDVTVALYDHLQRQSLRFFSDRQTGEMLPRLIKDTTDMEPFVAHDMPDLVMNALTLVGITAIFFSLDPVLAALTLLPMPFLVIFVISSGSRMHSAFKSARERFGSLSALLQDNLSGIKEIQVFNGEPVEHRRVEGRARRHVRDRLEANRIEAAYSPGVELIAGAGLVIVAFFGGRAALTGSLAVGDLVAFILYLGLFYEPLRQLAHMSESFHEALTGARHVCEVLGEEPEVKDPPRGTDPGRTRGEATLENVEFGYDPDQPVLRDLSLKVEPGQTVALVGPTGAGKSTIAGLIPRFHDPLGGRVLIDGTDVRDMRLGALRRNVSMVLQDTFLFHGTLRENLRLGNRDATDEELESAAKTAGADEFIRRLPEGYDTEIGERGVRLSGGQKQRLAIARAVLKDAPILILDEATSAVDTETEARIQDALGKLMEGRTAIVIAHRLSTIRNADKIAVLEDGAVAELGDHGELMALNGLYRRLYDRQFGAAA</sequence>
<dbReference type="FunFam" id="3.40.50.300:FF:000287">
    <property type="entry name" value="Multidrug ABC transporter ATP-binding protein"/>
    <property type="match status" value="1"/>
</dbReference>
<dbReference type="Gene3D" id="3.40.50.300">
    <property type="entry name" value="P-loop containing nucleotide triphosphate hydrolases"/>
    <property type="match status" value="1"/>
</dbReference>